<evidence type="ECO:0000313" key="3">
    <source>
        <dbReference type="EMBL" id="CAD9115893.1"/>
    </source>
</evidence>
<evidence type="ECO:0000256" key="2">
    <source>
        <dbReference type="SAM" id="MobiDB-lite"/>
    </source>
</evidence>
<feature type="region of interest" description="Disordered" evidence="2">
    <location>
        <begin position="398"/>
        <end position="423"/>
    </location>
</feature>
<feature type="coiled-coil region" evidence="1">
    <location>
        <begin position="309"/>
        <end position="355"/>
    </location>
</feature>
<proteinExistence type="predicted"/>
<reference evidence="3" key="1">
    <citation type="submission" date="2021-01" db="EMBL/GenBank/DDBJ databases">
        <authorList>
            <person name="Corre E."/>
            <person name="Pelletier E."/>
            <person name="Niang G."/>
            <person name="Scheremetjew M."/>
            <person name="Finn R."/>
            <person name="Kale V."/>
            <person name="Holt S."/>
            <person name="Cochrane G."/>
            <person name="Meng A."/>
            <person name="Brown T."/>
            <person name="Cohen L."/>
        </authorList>
    </citation>
    <scope>NUCLEOTIDE SEQUENCE</scope>
    <source>
        <strain evidence="3">CCAP 1951/1</strain>
    </source>
</reference>
<feature type="region of interest" description="Disordered" evidence="2">
    <location>
        <begin position="455"/>
        <end position="490"/>
    </location>
</feature>
<organism evidence="3">
    <name type="scientific">Neobodo designis</name>
    <name type="common">Flagellated protozoan</name>
    <name type="synonym">Bodo designis</name>
    <dbReference type="NCBI Taxonomy" id="312471"/>
    <lineage>
        <taxon>Eukaryota</taxon>
        <taxon>Discoba</taxon>
        <taxon>Euglenozoa</taxon>
        <taxon>Kinetoplastea</taxon>
        <taxon>Metakinetoplastina</taxon>
        <taxon>Neobodonida</taxon>
        <taxon>Neobodo</taxon>
    </lineage>
</organism>
<gene>
    <name evidence="3" type="ORF">NDES1114_LOCUS14669</name>
</gene>
<feature type="compositionally biased region" description="Basic and acidic residues" evidence="2">
    <location>
        <begin position="455"/>
        <end position="467"/>
    </location>
</feature>
<feature type="region of interest" description="Disordered" evidence="2">
    <location>
        <begin position="522"/>
        <end position="544"/>
    </location>
</feature>
<accession>A0A7S1LWZ4</accession>
<keyword evidence="1" id="KW-0175">Coiled coil</keyword>
<feature type="compositionally biased region" description="Low complexity" evidence="2">
    <location>
        <begin position="210"/>
        <end position="222"/>
    </location>
</feature>
<evidence type="ECO:0000256" key="1">
    <source>
        <dbReference type="SAM" id="Coils"/>
    </source>
</evidence>
<feature type="region of interest" description="Disordered" evidence="2">
    <location>
        <begin position="129"/>
        <end position="247"/>
    </location>
</feature>
<protein>
    <submittedName>
        <fullName evidence="3">Uncharacterized protein</fullName>
    </submittedName>
</protein>
<sequence length="544" mass="59376">MGDDEESPVHEPALDRMVVHWYGSVDKIGRHLAAHQRVVFVTDTAVYVCLPTGGVTRTMPVSRLHLANRAPGAVCQLFEAGRPCLVTRHESDSDRDDFIAHVRLARQSETGDVAEFSVHDVPALVFDGDGSLEAGKSTTTQQPETLAPPGLPSGYRRVDASPRAGGADISERSRSQPDNGEHARSTPPNSRTAVNPFEAQRLALEELRSSRTTTPTQPTLVVRELRSSGPMAPATDGQTSPNDKSPVTAVGMRPSRANQAREGIPQSVAPKNDTVVDAATSSEHNRKAQLSDLKHALDTGVDIADSPSLHALRNQVNRQQQVIDELRQAADTTRVAELKRELDHAHSLISDLQTALRSQETTFAEMLRAQEAARASKAIQSSLEAQVSALSAERDELRAEANRARADADKLRAEKEAQSRQHERELGRVREAFVQYDANVAEYLEEVRLEHAAQLDRARRDEREKSSHSARAKSTSRTHESHAPPADSTVAPDALRSALMRHLNSYANAKLNLPVGNPLPVLDATPPPAHGIPRTHATRDRSLL</sequence>
<dbReference type="AlphaFoldDB" id="A0A7S1LWZ4"/>
<dbReference type="EMBL" id="HBGF01022224">
    <property type="protein sequence ID" value="CAD9115893.1"/>
    <property type="molecule type" value="Transcribed_RNA"/>
</dbReference>
<feature type="compositionally biased region" description="Basic and acidic residues" evidence="2">
    <location>
        <begin position="169"/>
        <end position="184"/>
    </location>
</feature>
<name>A0A7S1LWZ4_NEODS</name>
<feature type="compositionally biased region" description="Polar residues" evidence="2">
    <location>
        <begin position="236"/>
        <end position="245"/>
    </location>
</feature>